<accession>A0A418XYW6</accession>
<dbReference type="AlphaFoldDB" id="A0A418XYW6"/>
<organism evidence="2 3">
    <name type="scientific">Alcanivorax profundi</name>
    <dbReference type="NCBI Taxonomy" id="2338368"/>
    <lineage>
        <taxon>Bacteria</taxon>
        <taxon>Pseudomonadati</taxon>
        <taxon>Pseudomonadota</taxon>
        <taxon>Gammaproteobacteria</taxon>
        <taxon>Oceanospirillales</taxon>
        <taxon>Alcanivoracaceae</taxon>
        <taxon>Alcanivorax</taxon>
    </lineage>
</organism>
<comment type="caution">
    <text evidence="2">The sequence shown here is derived from an EMBL/GenBank/DDBJ whole genome shotgun (WGS) entry which is preliminary data.</text>
</comment>
<evidence type="ECO:0000313" key="2">
    <source>
        <dbReference type="EMBL" id="RJG18222.1"/>
    </source>
</evidence>
<dbReference type="EMBL" id="QYYA01000002">
    <property type="protein sequence ID" value="RJG18222.1"/>
    <property type="molecule type" value="Genomic_DNA"/>
</dbReference>
<evidence type="ECO:0000256" key="1">
    <source>
        <dbReference type="SAM" id="SignalP"/>
    </source>
</evidence>
<keyword evidence="1" id="KW-0732">Signal</keyword>
<feature type="signal peptide" evidence="1">
    <location>
        <begin position="1"/>
        <end position="21"/>
    </location>
</feature>
<sequence>MKRKIRGWILVLCSLSGSVYADGPGSLIVQYENALRQQSSAKLEAVLSEKLSVEVTLLMADEDPVTVSLSRDEFLQQQRALWLFSTEHAFEFSRPVVKQVSQESGRQRWEVTLEQQERYALFRSTLKRDNQITLVVEQHDDVQRIFAMNVVTRE</sequence>
<gene>
    <name evidence="2" type="ORF">D4A39_07015</name>
</gene>
<protein>
    <submittedName>
        <fullName evidence="2">Uncharacterized protein</fullName>
    </submittedName>
</protein>
<reference evidence="2 3" key="1">
    <citation type="submission" date="2018-09" db="EMBL/GenBank/DDBJ databases">
        <title>Alcanivorax profundi sp. nov., isolated from 1000 m-depth seawater of the Mariana Trench.</title>
        <authorList>
            <person name="Liu J."/>
        </authorList>
    </citation>
    <scope>NUCLEOTIDE SEQUENCE [LARGE SCALE GENOMIC DNA]</scope>
    <source>
        <strain evidence="2 3">MTEO17</strain>
    </source>
</reference>
<dbReference type="Proteomes" id="UP000283734">
    <property type="component" value="Unassembled WGS sequence"/>
</dbReference>
<dbReference type="OrthoDB" id="6080640at2"/>
<evidence type="ECO:0000313" key="3">
    <source>
        <dbReference type="Proteomes" id="UP000283734"/>
    </source>
</evidence>
<feature type="chain" id="PRO_5019400538" evidence="1">
    <location>
        <begin position="22"/>
        <end position="154"/>
    </location>
</feature>
<name>A0A418XYW6_9GAMM</name>
<keyword evidence="3" id="KW-1185">Reference proteome</keyword>
<proteinExistence type="predicted"/>
<dbReference type="RefSeq" id="WP_119917754.1">
    <property type="nucleotide sequence ID" value="NZ_CAXGPP010000010.1"/>
</dbReference>